<protein>
    <submittedName>
        <fullName evidence="1">Uncharacterized protein</fullName>
    </submittedName>
</protein>
<proteinExistence type="predicted"/>
<comment type="caution">
    <text evidence="1">The sequence shown here is derived from an EMBL/GenBank/DDBJ whole genome shotgun (WGS) entry which is preliminary data.</text>
</comment>
<accession>A0A256F2F0</accession>
<keyword evidence="2" id="KW-1185">Reference proteome</keyword>
<name>A0A256F2F0_9HYPH</name>
<dbReference type="EMBL" id="NNRL01000164">
    <property type="protein sequence ID" value="OYR09024.1"/>
    <property type="molecule type" value="Genomic_DNA"/>
</dbReference>
<dbReference type="Proteomes" id="UP000216478">
    <property type="component" value="Unassembled WGS sequence"/>
</dbReference>
<dbReference type="AlphaFoldDB" id="A0A256F2F0"/>
<sequence>MTLLTTDVLALVDIDDQEGRCIFAPAFFVALVCLGQRMETGAIQSQSIVFMRAES</sequence>
<organism evidence="1 2">
    <name type="scientific">Brucella grignonensis</name>
    <dbReference type="NCBI Taxonomy" id="94627"/>
    <lineage>
        <taxon>Bacteria</taxon>
        <taxon>Pseudomonadati</taxon>
        <taxon>Pseudomonadota</taxon>
        <taxon>Alphaproteobacteria</taxon>
        <taxon>Hyphomicrobiales</taxon>
        <taxon>Brucellaceae</taxon>
        <taxon>Brucella/Ochrobactrum group</taxon>
        <taxon>Brucella</taxon>
    </lineage>
</organism>
<evidence type="ECO:0000313" key="2">
    <source>
        <dbReference type="Proteomes" id="UP000216478"/>
    </source>
</evidence>
<reference evidence="1 2" key="1">
    <citation type="submission" date="2017-07" db="EMBL/GenBank/DDBJ databases">
        <title>Phylogenetic study on the rhizospheric bacterium Ochrobactrum sp. A44.</title>
        <authorList>
            <person name="Krzyzanowska D.M."/>
            <person name="Ossowicki A."/>
            <person name="Rajewska M."/>
            <person name="Maciag T."/>
            <person name="Kaczynski Z."/>
            <person name="Czerwicka M."/>
            <person name="Jafra S."/>
        </authorList>
    </citation>
    <scope>NUCLEOTIDE SEQUENCE [LARGE SCALE GENOMIC DNA]</scope>
    <source>
        <strain evidence="1 2">OgA9a</strain>
    </source>
</reference>
<evidence type="ECO:0000313" key="1">
    <source>
        <dbReference type="EMBL" id="OYR09024.1"/>
    </source>
</evidence>
<gene>
    <name evidence="1" type="ORF">CEV33_2747</name>
</gene>